<reference evidence="2" key="1">
    <citation type="submission" date="2017-04" db="EMBL/GenBank/DDBJ databases">
        <title>Function of individual gut microbiota members based on whole genome sequencing of pure cultures obtained from chicken caecum.</title>
        <authorList>
            <person name="Medvecky M."/>
            <person name="Cejkova D."/>
            <person name="Polansky O."/>
            <person name="Karasova D."/>
            <person name="Kubasova T."/>
            <person name="Cizek A."/>
            <person name="Rychlik I."/>
        </authorList>
    </citation>
    <scope>NUCLEOTIDE SEQUENCE [LARGE SCALE GENOMIC DNA]</scope>
    <source>
        <strain evidence="2">An43</strain>
    </source>
</reference>
<dbReference type="RefSeq" id="WP_032575430.1">
    <property type="nucleotide sequence ID" value="NZ_CATZGC010000017.1"/>
</dbReference>
<dbReference type="Proteomes" id="UP000195386">
    <property type="component" value="Unassembled WGS sequence"/>
</dbReference>
<comment type="caution">
    <text evidence="1">The sequence shown here is derived from an EMBL/GenBank/DDBJ whole genome shotgun (WGS) entry which is preliminary data.</text>
</comment>
<protein>
    <recommendedName>
        <fullName evidence="3">Wadjet protein JetD C-terminal domain-containing protein</fullName>
    </recommendedName>
</protein>
<evidence type="ECO:0000313" key="2">
    <source>
        <dbReference type="Proteomes" id="UP000195386"/>
    </source>
</evidence>
<organism evidence="1 2">
    <name type="scientific">Bacteroides clarus</name>
    <dbReference type="NCBI Taxonomy" id="626929"/>
    <lineage>
        <taxon>Bacteria</taxon>
        <taxon>Pseudomonadati</taxon>
        <taxon>Bacteroidota</taxon>
        <taxon>Bacteroidia</taxon>
        <taxon>Bacteroidales</taxon>
        <taxon>Bacteroidaceae</taxon>
        <taxon>Bacteroides</taxon>
    </lineage>
</organism>
<gene>
    <name evidence="1" type="ORF">B5F97_08135</name>
</gene>
<sequence length="329" mass="38884">MINKQLTWPEFKALYQLYHERKTNLKVQDRPYFKYLKREGYIKTKIGSTKTIEPYSKFDDEYKRENIEDLFHKYYSFLSENRILTYHTPFSEFEIKSLMYIKQCENVLVDSGQTLLSEIRSKIEVGRDGRKGISKSFFKSAKHIEKGSALEDAVLKIIGIDKFPQNEGQWIYRVPCKNPTCIILCENRYFLTLNIAQKRNVELWHVGGNNTLPIENLPKIEYPIYYLCDWDLMGLQIYERIYHQIEMIKDKASSLQLLNPNGKPERIKDTEDYHRSKWDKATELSSLTANLYSSKQLTMIQSLIKTDEWIEEEGNDIGEIINEIKSKII</sequence>
<dbReference type="EMBL" id="NFII01000006">
    <property type="protein sequence ID" value="OUO01138.1"/>
    <property type="molecule type" value="Genomic_DNA"/>
</dbReference>
<name>A0A1Y3Z088_9BACE</name>
<proteinExistence type="predicted"/>
<evidence type="ECO:0000313" key="1">
    <source>
        <dbReference type="EMBL" id="OUO01138.1"/>
    </source>
</evidence>
<dbReference type="AlphaFoldDB" id="A0A1Y3Z088"/>
<accession>A0A1Y3Z088</accession>
<evidence type="ECO:0008006" key="3">
    <source>
        <dbReference type="Google" id="ProtNLM"/>
    </source>
</evidence>